<dbReference type="Proteomes" id="UP000041254">
    <property type="component" value="Unassembled WGS sequence"/>
</dbReference>
<proteinExistence type="predicted"/>
<evidence type="ECO:0000256" key="2">
    <source>
        <dbReference type="ARBA" id="ARBA00022679"/>
    </source>
</evidence>
<dbReference type="InterPro" id="IPR045270">
    <property type="entry name" value="STKc_AGC"/>
</dbReference>
<evidence type="ECO:0000256" key="3">
    <source>
        <dbReference type="ARBA" id="ARBA00022741"/>
    </source>
</evidence>
<feature type="region of interest" description="Disordered" evidence="8">
    <location>
        <begin position="784"/>
        <end position="815"/>
    </location>
</feature>
<dbReference type="Gene3D" id="3.30.200.20">
    <property type="entry name" value="Phosphorylase Kinase, domain 1"/>
    <property type="match status" value="1"/>
</dbReference>
<feature type="domain" description="Protein kinase" evidence="9">
    <location>
        <begin position="356"/>
        <end position="613"/>
    </location>
</feature>
<keyword evidence="5 7" id="KW-0067">ATP-binding</keyword>
<dbReference type="PROSITE" id="PS50297">
    <property type="entry name" value="ANK_REP_REGION"/>
    <property type="match status" value="3"/>
</dbReference>
<dbReference type="Pfam" id="PF13857">
    <property type="entry name" value="Ank_5"/>
    <property type="match status" value="1"/>
</dbReference>
<dbReference type="FunFam" id="1.10.510.10:FF:000210">
    <property type="entry name" value="Non-specific serine/threonine protein kinase"/>
    <property type="match status" value="1"/>
</dbReference>
<accession>A0A0G4EVG3</accession>
<dbReference type="PRINTS" id="PR01415">
    <property type="entry name" value="ANKYRIN"/>
</dbReference>
<dbReference type="SUPFAM" id="SSF56112">
    <property type="entry name" value="Protein kinase-like (PK-like)"/>
    <property type="match status" value="1"/>
</dbReference>
<dbReference type="InterPro" id="IPR000719">
    <property type="entry name" value="Prot_kinase_dom"/>
</dbReference>
<organism evidence="10 11">
    <name type="scientific">Vitrella brassicaformis (strain CCMP3155)</name>
    <dbReference type="NCBI Taxonomy" id="1169540"/>
    <lineage>
        <taxon>Eukaryota</taxon>
        <taxon>Sar</taxon>
        <taxon>Alveolata</taxon>
        <taxon>Colpodellida</taxon>
        <taxon>Vitrellaceae</taxon>
        <taxon>Vitrella</taxon>
    </lineage>
</organism>
<name>A0A0G4EVG3_VITBC</name>
<evidence type="ECO:0000256" key="1">
    <source>
        <dbReference type="ARBA" id="ARBA00022527"/>
    </source>
</evidence>
<dbReference type="PhylomeDB" id="A0A0G4EVG3"/>
<dbReference type="CDD" id="cd05123">
    <property type="entry name" value="STKc_AGC"/>
    <property type="match status" value="1"/>
</dbReference>
<feature type="repeat" description="ANK" evidence="6">
    <location>
        <begin position="124"/>
        <end position="156"/>
    </location>
</feature>
<feature type="repeat" description="ANK" evidence="6">
    <location>
        <begin position="191"/>
        <end position="223"/>
    </location>
</feature>
<dbReference type="OrthoDB" id="354826at2759"/>
<dbReference type="PANTHER" id="PTHR24351">
    <property type="entry name" value="RIBOSOMAL PROTEIN S6 KINASE"/>
    <property type="match status" value="1"/>
</dbReference>
<dbReference type="SMART" id="SM00248">
    <property type="entry name" value="ANK"/>
    <property type="match status" value="4"/>
</dbReference>
<keyword evidence="11" id="KW-1185">Reference proteome</keyword>
<evidence type="ECO:0000256" key="6">
    <source>
        <dbReference type="PROSITE-ProRule" id="PRU00023"/>
    </source>
</evidence>
<evidence type="ECO:0000256" key="7">
    <source>
        <dbReference type="PROSITE-ProRule" id="PRU10141"/>
    </source>
</evidence>
<evidence type="ECO:0000313" key="11">
    <source>
        <dbReference type="Proteomes" id="UP000041254"/>
    </source>
</evidence>
<dbReference type="InterPro" id="IPR036770">
    <property type="entry name" value="Ankyrin_rpt-contain_sf"/>
</dbReference>
<dbReference type="Gene3D" id="1.10.510.10">
    <property type="entry name" value="Transferase(Phosphotransferase) domain 1"/>
    <property type="match status" value="1"/>
</dbReference>
<dbReference type="PROSITE" id="PS50088">
    <property type="entry name" value="ANK_REPEAT"/>
    <property type="match status" value="3"/>
</dbReference>
<feature type="repeat" description="ANK" evidence="6">
    <location>
        <begin position="157"/>
        <end position="178"/>
    </location>
</feature>
<dbReference type="Pfam" id="PF00069">
    <property type="entry name" value="Pkinase"/>
    <property type="match status" value="1"/>
</dbReference>
<evidence type="ECO:0000256" key="4">
    <source>
        <dbReference type="ARBA" id="ARBA00022777"/>
    </source>
</evidence>
<dbReference type="EMBL" id="CDMY01000325">
    <property type="protein sequence ID" value="CEM02396.1"/>
    <property type="molecule type" value="Genomic_DNA"/>
</dbReference>
<gene>
    <name evidence="10" type="ORF">Vbra_8355</name>
</gene>
<dbReference type="InterPro" id="IPR011009">
    <property type="entry name" value="Kinase-like_dom_sf"/>
</dbReference>
<dbReference type="STRING" id="1169540.A0A0G4EVG3"/>
<evidence type="ECO:0000313" key="10">
    <source>
        <dbReference type="EMBL" id="CEM02396.1"/>
    </source>
</evidence>
<reference evidence="10 11" key="1">
    <citation type="submission" date="2014-11" db="EMBL/GenBank/DDBJ databases">
        <authorList>
            <person name="Zhu J."/>
            <person name="Qi W."/>
            <person name="Song R."/>
        </authorList>
    </citation>
    <scope>NUCLEOTIDE SEQUENCE [LARGE SCALE GENOMIC DNA]</scope>
</reference>
<dbReference type="GO" id="GO:0005524">
    <property type="term" value="F:ATP binding"/>
    <property type="evidence" value="ECO:0007669"/>
    <property type="project" value="UniProtKB-UniRule"/>
</dbReference>
<dbReference type="InterPro" id="IPR002110">
    <property type="entry name" value="Ankyrin_rpt"/>
</dbReference>
<keyword evidence="6" id="KW-0040">ANK repeat</keyword>
<dbReference type="PROSITE" id="PS00107">
    <property type="entry name" value="PROTEIN_KINASE_ATP"/>
    <property type="match status" value="1"/>
</dbReference>
<keyword evidence="3 7" id="KW-0547">Nucleotide-binding</keyword>
<dbReference type="SUPFAM" id="SSF48403">
    <property type="entry name" value="Ankyrin repeat"/>
    <property type="match status" value="1"/>
</dbReference>
<dbReference type="SMART" id="SM00220">
    <property type="entry name" value="S_TKc"/>
    <property type="match status" value="1"/>
</dbReference>
<feature type="compositionally biased region" description="Low complexity" evidence="8">
    <location>
        <begin position="30"/>
        <end position="52"/>
    </location>
</feature>
<keyword evidence="1" id="KW-0723">Serine/threonine-protein kinase</keyword>
<feature type="region of interest" description="Disordered" evidence="8">
    <location>
        <begin position="285"/>
        <end position="318"/>
    </location>
</feature>
<keyword evidence="4" id="KW-0418">Kinase</keyword>
<feature type="binding site" evidence="7">
    <location>
        <position position="385"/>
    </location>
    <ligand>
        <name>ATP</name>
        <dbReference type="ChEBI" id="CHEBI:30616"/>
    </ligand>
</feature>
<evidence type="ECO:0000256" key="5">
    <source>
        <dbReference type="ARBA" id="ARBA00022840"/>
    </source>
</evidence>
<dbReference type="VEuPathDB" id="CryptoDB:Vbra_8355"/>
<dbReference type="AlphaFoldDB" id="A0A0G4EVG3"/>
<sequence>MDESEVLMTGLGSSQCVVRNLDTMESWDLSSPGAVDAVAPSASSPSLHAVPSDTSLASGDRPRTAAKPWENWWREKRRKDAELWNAAEMGDVDAMTQIIASVMSPPSLAEIDRPPYDVNSRSLNGWTALHLAAHAGHSACIDLIMEVVQDPNPTSDQGRTALHLAAMQGHMECVRSLVGRWRATLDCQDAFGATPLHLASSGGHGRVVRLLLSHGSDYRIKNNSGLTARQEALNINTRECFNDVINRDSSAAWDQDTSYGRTPFRRSVLLHNARSDVVRKLLSSAQQSFHSQQPVSKDDTVGGPRRLHSPDSPRHATAGGRMFHYLGRLDSGMSRTDFAPSEPVNGIDEMIGPNLFDIGPLLGKGSFGSVYKVTHKSTGVCYAMKILEKRKIIGRSLVRYALTERNILSYIRHPHIVELAGAFQTSDHLVLLLEYCSRGNLQQLISRHKRLKQSLAKLYTAEILTALEYLHERNIVFRDLKPDNVVLDDRGHALLTDFGLSKELVSDLYPAPATSFCGSVAYLAPEMLSKRGHGKSVDLYGLGVLLYEMLVGTPPYFSYDREQLFKNIETQKLTFPAHVSPDARDLISQLLDRDPQRRLGAMDTQEVRQHPFFADIDWEGLAAMRKDSSSVAILPPNEMPCGEPSNISILLRGQHGVLGGERKRPFNRVAHPIGKPSQPHRASSVPLSPGRDNFIHGWSFAGRLSKEEGAILPFMAPPNSPPKPFTGELGPSQRSTTYASKFAFVDELWRPQWLKTYASKYAFIDSEFSNAVLPRKLKDVHTPTFEGKDHTTSVGTEVFGEPDSEEDAPGSAPFTWADLPDSPKPHYWQLDLMNTQQIAAAHESLGLAFNHFKSVLLVFCTHDLFFRIDYRNQHL</sequence>
<dbReference type="Gene3D" id="1.25.40.20">
    <property type="entry name" value="Ankyrin repeat-containing domain"/>
    <property type="match status" value="1"/>
</dbReference>
<dbReference type="InterPro" id="IPR017441">
    <property type="entry name" value="Protein_kinase_ATP_BS"/>
</dbReference>
<dbReference type="InParanoid" id="A0A0G4EVG3"/>
<protein>
    <recommendedName>
        <fullName evidence="9">Protein kinase domain-containing protein</fullName>
    </recommendedName>
</protein>
<dbReference type="OMA" id="IARFYIC"/>
<dbReference type="PROSITE" id="PS50011">
    <property type="entry name" value="PROTEIN_KINASE_DOM"/>
    <property type="match status" value="1"/>
</dbReference>
<keyword evidence="2" id="KW-0808">Transferase</keyword>
<dbReference type="GO" id="GO:0004674">
    <property type="term" value="F:protein serine/threonine kinase activity"/>
    <property type="evidence" value="ECO:0007669"/>
    <property type="project" value="UniProtKB-KW"/>
</dbReference>
<feature type="compositionally biased region" description="Polar residues" evidence="8">
    <location>
        <begin position="285"/>
        <end position="295"/>
    </location>
</feature>
<evidence type="ECO:0000259" key="9">
    <source>
        <dbReference type="PROSITE" id="PS50011"/>
    </source>
</evidence>
<dbReference type="Pfam" id="PF12796">
    <property type="entry name" value="Ank_2"/>
    <property type="match status" value="1"/>
</dbReference>
<feature type="region of interest" description="Disordered" evidence="8">
    <location>
        <begin position="29"/>
        <end position="64"/>
    </location>
</feature>
<dbReference type="FunFam" id="3.30.200.20:FF:000042">
    <property type="entry name" value="Aurora kinase A"/>
    <property type="match status" value="1"/>
</dbReference>
<evidence type="ECO:0000256" key="8">
    <source>
        <dbReference type="SAM" id="MobiDB-lite"/>
    </source>
</evidence>